<dbReference type="PANTHER" id="PTHR13887">
    <property type="entry name" value="GLUTATHIONE S-TRANSFERASE KAPPA"/>
    <property type="match status" value="1"/>
</dbReference>
<dbReference type="SUPFAM" id="SSF52833">
    <property type="entry name" value="Thioredoxin-like"/>
    <property type="match status" value="1"/>
</dbReference>
<dbReference type="KEGG" id="salm:D0Y50_11800"/>
<accession>A0A346NN69</accession>
<dbReference type="Proteomes" id="UP000262073">
    <property type="component" value="Chromosome"/>
</dbReference>
<dbReference type="AlphaFoldDB" id="A0A346NN69"/>
<reference evidence="2 3" key="1">
    <citation type="submission" date="2018-08" db="EMBL/GenBank/DDBJ databases">
        <title>Salinimonas sediminis sp. nov., a piezophilic bacterium isolated from a deep-sea sediment sample from the New Britain Trench.</title>
        <authorList>
            <person name="Cao J."/>
        </authorList>
    </citation>
    <scope>NUCLEOTIDE SEQUENCE [LARGE SCALE GENOMIC DNA]</scope>
    <source>
        <strain evidence="2 3">N102</strain>
    </source>
</reference>
<evidence type="ECO:0000259" key="1">
    <source>
        <dbReference type="Pfam" id="PF01323"/>
    </source>
</evidence>
<dbReference type="InterPro" id="IPR036249">
    <property type="entry name" value="Thioredoxin-like_sf"/>
</dbReference>
<dbReference type="CDD" id="cd03024">
    <property type="entry name" value="DsbA_FrnE"/>
    <property type="match status" value="1"/>
</dbReference>
<evidence type="ECO:0000313" key="2">
    <source>
        <dbReference type="EMBL" id="AXR06976.1"/>
    </source>
</evidence>
<evidence type="ECO:0000313" key="3">
    <source>
        <dbReference type="Proteomes" id="UP000262073"/>
    </source>
</evidence>
<dbReference type="PANTHER" id="PTHR13887:SF41">
    <property type="entry name" value="THIOREDOXIN SUPERFAMILY PROTEIN"/>
    <property type="match status" value="1"/>
</dbReference>
<dbReference type="OrthoDB" id="9799122at2"/>
<protein>
    <submittedName>
        <fullName evidence="2">DsbA family oxidoreductase</fullName>
    </submittedName>
</protein>
<dbReference type="Gene3D" id="3.40.30.10">
    <property type="entry name" value="Glutaredoxin"/>
    <property type="match status" value="1"/>
</dbReference>
<dbReference type="EMBL" id="CP031769">
    <property type="protein sequence ID" value="AXR06976.1"/>
    <property type="molecule type" value="Genomic_DNA"/>
</dbReference>
<dbReference type="GO" id="GO:0016491">
    <property type="term" value="F:oxidoreductase activity"/>
    <property type="evidence" value="ECO:0007669"/>
    <property type="project" value="InterPro"/>
</dbReference>
<gene>
    <name evidence="2" type="ORF">D0Y50_11800</name>
</gene>
<dbReference type="Pfam" id="PF01323">
    <property type="entry name" value="DSBA"/>
    <property type="match status" value="1"/>
</dbReference>
<proteinExistence type="predicted"/>
<sequence>MTDITIDLVSDVACPWCAIGYGRLQQALEQLPEVSTTLTWRAFELNPDPDATPEPIVPALCRKYGATEEQINDSQRQMMTIASELGLHFDKMESRYTANTFDAHRLVKWAATHNSQTPMKLALFDAYFGDAKPVGEHSVLLDCVKAAGLDTEQAKQVLDSDQFGDDVRREEQQYQQAGVSSVPAFIINNKYLISGAQEPDELAQAIRQIASENP</sequence>
<dbReference type="InterPro" id="IPR001853">
    <property type="entry name" value="DSBA-like_thioredoxin_dom"/>
</dbReference>
<dbReference type="RefSeq" id="WP_117317126.1">
    <property type="nucleotide sequence ID" value="NZ_CP031769.1"/>
</dbReference>
<feature type="domain" description="DSBA-like thioredoxin" evidence="1">
    <location>
        <begin position="5"/>
        <end position="206"/>
    </location>
</feature>
<keyword evidence="3" id="KW-1185">Reference proteome</keyword>
<organism evidence="2 3">
    <name type="scientific">Salinimonas sediminis</name>
    <dbReference type="NCBI Taxonomy" id="2303538"/>
    <lineage>
        <taxon>Bacteria</taxon>
        <taxon>Pseudomonadati</taxon>
        <taxon>Pseudomonadota</taxon>
        <taxon>Gammaproteobacteria</taxon>
        <taxon>Alteromonadales</taxon>
        <taxon>Alteromonadaceae</taxon>
        <taxon>Alteromonas/Salinimonas group</taxon>
        <taxon>Salinimonas</taxon>
    </lineage>
</organism>
<name>A0A346NN69_9ALTE</name>